<dbReference type="Proteomes" id="UP000790709">
    <property type="component" value="Unassembled WGS sequence"/>
</dbReference>
<keyword evidence="2" id="KW-1185">Reference proteome</keyword>
<evidence type="ECO:0000313" key="2">
    <source>
        <dbReference type="Proteomes" id="UP000790709"/>
    </source>
</evidence>
<organism evidence="1 2">
    <name type="scientific">Leucogyrophana mollusca</name>
    <dbReference type="NCBI Taxonomy" id="85980"/>
    <lineage>
        <taxon>Eukaryota</taxon>
        <taxon>Fungi</taxon>
        <taxon>Dikarya</taxon>
        <taxon>Basidiomycota</taxon>
        <taxon>Agaricomycotina</taxon>
        <taxon>Agaricomycetes</taxon>
        <taxon>Agaricomycetidae</taxon>
        <taxon>Boletales</taxon>
        <taxon>Boletales incertae sedis</taxon>
        <taxon>Leucogyrophana</taxon>
    </lineage>
</organism>
<sequence length="199" mass="21013">MRPTPRAPPTSISSLAHAPPLASTLCSSCASSRTPSQVPGHDMARSQELPSDVPRTIRNGAPAVQPLVLWRDRAGGPDAHWRRELLQAVGGLCEARVGGGYVVTPPSSRSRCKTTGTRPLSLPACPVASSPSWTGRPTGPLWSGDVDSLSPLLVDLIMASAPVNVAPEPPKVHALLALTPATYNVFPRLHPHTGFYWTG</sequence>
<dbReference type="EMBL" id="MU266743">
    <property type="protein sequence ID" value="KAH7918725.1"/>
    <property type="molecule type" value="Genomic_DNA"/>
</dbReference>
<name>A0ACB8AZP0_9AGAM</name>
<proteinExistence type="predicted"/>
<evidence type="ECO:0000313" key="1">
    <source>
        <dbReference type="EMBL" id="KAH7918725.1"/>
    </source>
</evidence>
<gene>
    <name evidence="1" type="ORF">BV22DRAFT_1041553</name>
</gene>
<comment type="caution">
    <text evidence="1">The sequence shown here is derived from an EMBL/GenBank/DDBJ whole genome shotgun (WGS) entry which is preliminary data.</text>
</comment>
<accession>A0ACB8AZP0</accession>
<protein>
    <submittedName>
        <fullName evidence="1">Uncharacterized protein</fullName>
    </submittedName>
</protein>
<reference evidence="1" key="1">
    <citation type="journal article" date="2021" name="New Phytol.">
        <title>Evolutionary innovations through gain and loss of genes in the ectomycorrhizal Boletales.</title>
        <authorList>
            <person name="Wu G."/>
            <person name="Miyauchi S."/>
            <person name="Morin E."/>
            <person name="Kuo A."/>
            <person name="Drula E."/>
            <person name="Varga T."/>
            <person name="Kohler A."/>
            <person name="Feng B."/>
            <person name="Cao Y."/>
            <person name="Lipzen A."/>
            <person name="Daum C."/>
            <person name="Hundley H."/>
            <person name="Pangilinan J."/>
            <person name="Johnson J."/>
            <person name="Barry K."/>
            <person name="LaButti K."/>
            <person name="Ng V."/>
            <person name="Ahrendt S."/>
            <person name="Min B."/>
            <person name="Choi I.G."/>
            <person name="Park H."/>
            <person name="Plett J.M."/>
            <person name="Magnuson J."/>
            <person name="Spatafora J.W."/>
            <person name="Nagy L.G."/>
            <person name="Henrissat B."/>
            <person name="Grigoriev I.V."/>
            <person name="Yang Z.L."/>
            <person name="Xu J."/>
            <person name="Martin F.M."/>
        </authorList>
    </citation>
    <scope>NUCLEOTIDE SEQUENCE</scope>
    <source>
        <strain evidence="1">KUC20120723A-06</strain>
    </source>
</reference>